<evidence type="ECO:0000256" key="1">
    <source>
        <dbReference type="SAM" id="MobiDB-lite"/>
    </source>
</evidence>
<feature type="non-terminal residue" evidence="2">
    <location>
        <position position="1"/>
    </location>
</feature>
<protein>
    <submittedName>
        <fullName evidence="2">Uncharacterized protein</fullName>
    </submittedName>
</protein>
<dbReference type="Proteomes" id="UP001140560">
    <property type="component" value="Unassembled WGS sequence"/>
</dbReference>
<comment type="caution">
    <text evidence="2">The sequence shown here is derived from an EMBL/GenBank/DDBJ whole genome shotgun (WGS) entry which is preliminary data.</text>
</comment>
<evidence type="ECO:0000313" key="2">
    <source>
        <dbReference type="EMBL" id="KAJ4368402.1"/>
    </source>
</evidence>
<organism evidence="2 3">
    <name type="scientific">Neocucurbitaria cava</name>
    <dbReference type="NCBI Taxonomy" id="798079"/>
    <lineage>
        <taxon>Eukaryota</taxon>
        <taxon>Fungi</taxon>
        <taxon>Dikarya</taxon>
        <taxon>Ascomycota</taxon>
        <taxon>Pezizomycotina</taxon>
        <taxon>Dothideomycetes</taxon>
        <taxon>Pleosporomycetidae</taxon>
        <taxon>Pleosporales</taxon>
        <taxon>Pleosporineae</taxon>
        <taxon>Cucurbitariaceae</taxon>
        <taxon>Neocucurbitaria</taxon>
    </lineage>
</organism>
<dbReference type="AlphaFoldDB" id="A0A9W9CLF0"/>
<accession>A0A9W9CLF0</accession>
<feature type="region of interest" description="Disordered" evidence="1">
    <location>
        <begin position="103"/>
        <end position="122"/>
    </location>
</feature>
<keyword evidence="3" id="KW-1185">Reference proteome</keyword>
<evidence type="ECO:0000313" key="3">
    <source>
        <dbReference type="Proteomes" id="UP001140560"/>
    </source>
</evidence>
<gene>
    <name evidence="2" type="ORF">N0V83_006759</name>
</gene>
<dbReference type="EMBL" id="JAPEUY010000011">
    <property type="protein sequence ID" value="KAJ4368402.1"/>
    <property type="molecule type" value="Genomic_DNA"/>
</dbReference>
<name>A0A9W9CLF0_9PLEO</name>
<reference evidence="2" key="1">
    <citation type="submission" date="2022-10" db="EMBL/GenBank/DDBJ databases">
        <title>Tapping the CABI collections for fungal endophytes: first genome assemblies for Collariella, Neodidymelliopsis, Ascochyta clinopodiicola, Didymella pomorum, Didymosphaeria variabile, Neocosmospora piperis and Neocucurbitaria cava.</title>
        <authorList>
            <person name="Hill R."/>
        </authorList>
    </citation>
    <scope>NUCLEOTIDE SEQUENCE</scope>
    <source>
        <strain evidence="2">IMI 356814</strain>
    </source>
</reference>
<sequence length="122" mass="13644">MNTASIDLDEEESSIVVDPELAAAHRRERRKVKAERGDQPIDLSSVPEHPVQTANNRLPEHPVQTVESDQPTEEDRAAMLLDAGVSVEDQGRLTALKLRRQAARLADQDRSEQDLSQLHYIA</sequence>
<proteinExistence type="predicted"/>
<feature type="region of interest" description="Disordered" evidence="1">
    <location>
        <begin position="19"/>
        <end position="73"/>
    </location>
</feature>
<feature type="compositionally biased region" description="Basic residues" evidence="1">
    <location>
        <begin position="24"/>
        <end position="33"/>
    </location>
</feature>